<keyword evidence="3" id="KW-1185">Reference proteome</keyword>
<dbReference type="Pfam" id="PF05163">
    <property type="entry name" value="DinB"/>
    <property type="match status" value="1"/>
</dbReference>
<evidence type="ECO:0000313" key="2">
    <source>
        <dbReference type="EMBL" id="MBU9711704.1"/>
    </source>
</evidence>
<evidence type="ECO:0000256" key="1">
    <source>
        <dbReference type="ARBA" id="ARBA00022723"/>
    </source>
</evidence>
<dbReference type="EMBL" id="JAHQCS010000080">
    <property type="protein sequence ID" value="MBU9711704.1"/>
    <property type="molecule type" value="Genomic_DNA"/>
</dbReference>
<dbReference type="InterPro" id="IPR007837">
    <property type="entry name" value="DinB"/>
</dbReference>
<keyword evidence="1" id="KW-0479">Metal-binding</keyword>
<dbReference type="Proteomes" id="UP000784880">
    <property type="component" value="Unassembled WGS sequence"/>
</dbReference>
<organism evidence="2 3">
    <name type="scientific">Evansella tamaricis</name>
    <dbReference type="NCBI Taxonomy" id="2069301"/>
    <lineage>
        <taxon>Bacteria</taxon>
        <taxon>Bacillati</taxon>
        <taxon>Bacillota</taxon>
        <taxon>Bacilli</taxon>
        <taxon>Bacillales</taxon>
        <taxon>Bacillaceae</taxon>
        <taxon>Evansella</taxon>
    </lineage>
</organism>
<dbReference type="RefSeq" id="WP_217065725.1">
    <property type="nucleotide sequence ID" value="NZ_JAHQCS010000080.1"/>
</dbReference>
<gene>
    <name evidence="2" type="ORF">KS419_08145</name>
</gene>
<accession>A0ABS6JDF3</accession>
<evidence type="ECO:0000313" key="3">
    <source>
        <dbReference type="Proteomes" id="UP000784880"/>
    </source>
</evidence>
<reference evidence="2 3" key="1">
    <citation type="submission" date="2021-06" db="EMBL/GenBank/DDBJ databases">
        <title>Bacillus sp. RD4P76, an endophyte from a halophyte.</title>
        <authorList>
            <person name="Sun J.-Q."/>
        </authorList>
    </citation>
    <scope>NUCLEOTIDE SEQUENCE [LARGE SCALE GENOMIC DNA]</scope>
    <source>
        <strain evidence="2 3">CGMCC 1.15917</strain>
    </source>
</reference>
<name>A0ABS6JDF3_9BACI</name>
<proteinExistence type="predicted"/>
<protein>
    <submittedName>
        <fullName evidence="2">DinB family protein</fullName>
    </submittedName>
</protein>
<comment type="caution">
    <text evidence="2">The sequence shown here is derived from an EMBL/GenBank/DDBJ whole genome shotgun (WGS) entry which is preliminary data.</text>
</comment>
<sequence length="164" mass="19332">MESTPGVQEMKQFLWEELELIVRTTENLIKKVAPDDWSYRPRENMRSLLEIAQHLVAIPSVDLLILQEGKEEEVKKLETEIAKATDADSLIRWMTEGLNDLKEYMNGLSEDEFIHKKTKPFYLDHGTEQAKWLVEIVTHTMHHRSQLFTYLKQTGYEVSMFDLY</sequence>